<feature type="transmembrane region" description="Helical" evidence="1">
    <location>
        <begin position="89"/>
        <end position="106"/>
    </location>
</feature>
<dbReference type="EMBL" id="CP006764">
    <property type="protein sequence ID" value="AIT60384.1"/>
    <property type="molecule type" value="Genomic_DNA"/>
</dbReference>
<keyword evidence="3" id="KW-1185">Reference proteome</keyword>
<accession>A0A097IE33</accession>
<evidence type="ECO:0000313" key="3">
    <source>
        <dbReference type="Proteomes" id="UP000029914"/>
    </source>
</evidence>
<dbReference type="RefSeq" id="WP_018021193.1">
    <property type="nucleotide sequence ID" value="NZ_AQUX01000002.1"/>
</dbReference>
<gene>
    <name evidence="2" type="ORF">CDOO_03325</name>
</gene>
<dbReference type="HOGENOM" id="CLU_152435_0_0_11"/>
<dbReference type="OrthoDB" id="4411540at2"/>
<sequence>MSRHAAELNLDNPHDRGNRPSRLPAWAQWAGIALLIAAVVASGIWSGTEHWRRATFSLGVAVMWLGVLRLTCDSKILGVFAVRSVKFDVAFCLVTGGLMTFLAASVDSLGS</sequence>
<keyword evidence="1" id="KW-0812">Transmembrane</keyword>
<keyword evidence="1" id="KW-0472">Membrane</keyword>
<dbReference type="InterPro" id="IPR021385">
    <property type="entry name" value="DUF3017"/>
</dbReference>
<evidence type="ECO:0000256" key="1">
    <source>
        <dbReference type="SAM" id="Phobius"/>
    </source>
</evidence>
<dbReference type="eggNOG" id="ENOG5033CNM">
    <property type="taxonomic scope" value="Bacteria"/>
</dbReference>
<protein>
    <submittedName>
        <fullName evidence="2">Membrane protein</fullName>
    </submittedName>
</protein>
<name>A0A097IE33_9CORY</name>
<proteinExistence type="predicted"/>
<dbReference type="AlphaFoldDB" id="A0A097IE33"/>
<organism evidence="2 3">
    <name type="scientific">Corynebacterium doosanense CAU 212 = DSM 45436</name>
    <dbReference type="NCBI Taxonomy" id="558173"/>
    <lineage>
        <taxon>Bacteria</taxon>
        <taxon>Bacillati</taxon>
        <taxon>Actinomycetota</taxon>
        <taxon>Actinomycetes</taxon>
        <taxon>Mycobacteriales</taxon>
        <taxon>Corynebacteriaceae</taxon>
        <taxon>Corynebacterium</taxon>
    </lineage>
</organism>
<dbReference type="KEGG" id="cdo:CDOO_03325"/>
<dbReference type="Pfam" id="PF11222">
    <property type="entry name" value="DUF3017"/>
    <property type="match status" value="1"/>
</dbReference>
<feature type="transmembrane region" description="Helical" evidence="1">
    <location>
        <begin position="26"/>
        <end position="45"/>
    </location>
</feature>
<keyword evidence="1" id="KW-1133">Transmembrane helix</keyword>
<dbReference type="STRING" id="558173.CDOO_03325"/>
<evidence type="ECO:0000313" key="2">
    <source>
        <dbReference type="EMBL" id="AIT60384.1"/>
    </source>
</evidence>
<reference evidence="2 3" key="1">
    <citation type="submission" date="2013-09" db="EMBL/GenBank/DDBJ databases">
        <title>Complete genome sequence of Corynebacterium doosanense CAU 212(T) (=DSM 45436(T)), isolated from activated sludge.</title>
        <authorList>
            <person name="Schaffert L."/>
            <person name="Albersmeier A."/>
            <person name="Kalinowski J."/>
            <person name="Ruckert C."/>
        </authorList>
    </citation>
    <scope>NUCLEOTIDE SEQUENCE [LARGE SCALE GENOMIC DNA]</scope>
    <source>
        <strain evidence="2 3">CAU 212</strain>
    </source>
</reference>
<dbReference type="Proteomes" id="UP000029914">
    <property type="component" value="Chromosome"/>
</dbReference>